<protein>
    <submittedName>
        <fullName evidence="4">NADP-dependent 3-hydroxy acid dehydrogenase YdfG</fullName>
    </submittedName>
</protein>
<accession>A0A6V8SEN3</accession>
<dbReference type="CDD" id="cd05233">
    <property type="entry name" value="SDR_c"/>
    <property type="match status" value="1"/>
</dbReference>
<proteinExistence type="inferred from homology"/>
<dbReference type="InterPro" id="IPR036291">
    <property type="entry name" value="NAD(P)-bd_dom_sf"/>
</dbReference>
<dbReference type="AlphaFoldDB" id="A0A6V8SEN3"/>
<dbReference type="PANTHER" id="PTHR42901">
    <property type="entry name" value="ALCOHOL DEHYDROGENASE"/>
    <property type="match status" value="1"/>
</dbReference>
<evidence type="ECO:0000256" key="3">
    <source>
        <dbReference type="RuleBase" id="RU000363"/>
    </source>
</evidence>
<organism evidence="4 5">
    <name type="scientific">Clostridium fungisolvens</name>
    <dbReference type="NCBI Taxonomy" id="1604897"/>
    <lineage>
        <taxon>Bacteria</taxon>
        <taxon>Bacillati</taxon>
        <taxon>Bacillota</taxon>
        <taxon>Clostridia</taxon>
        <taxon>Eubacteriales</taxon>
        <taxon>Clostridiaceae</taxon>
        <taxon>Clostridium</taxon>
    </lineage>
</organism>
<reference evidence="4 5" key="1">
    <citation type="submission" date="2020-07" db="EMBL/GenBank/DDBJ databases">
        <title>A new beta-1,3-glucan-decomposing anaerobic bacterium isolated from anoxic soil subjected to biological soil disinfestation.</title>
        <authorList>
            <person name="Ueki A."/>
            <person name="Tonouchi A."/>
        </authorList>
    </citation>
    <scope>NUCLEOTIDE SEQUENCE [LARGE SCALE GENOMIC DNA]</scope>
    <source>
        <strain evidence="4 5">TW1</strain>
    </source>
</reference>
<gene>
    <name evidence="4" type="ORF">bsdtw1_01604</name>
</gene>
<dbReference type="EMBL" id="BLZR01000001">
    <property type="protein sequence ID" value="GFP75520.1"/>
    <property type="molecule type" value="Genomic_DNA"/>
</dbReference>
<keyword evidence="5" id="KW-1185">Reference proteome</keyword>
<evidence type="ECO:0000256" key="2">
    <source>
        <dbReference type="ARBA" id="ARBA00023002"/>
    </source>
</evidence>
<dbReference type="PIRSF" id="PIRSF000126">
    <property type="entry name" value="11-beta-HSD1"/>
    <property type="match status" value="1"/>
</dbReference>
<dbReference type="SUPFAM" id="SSF51735">
    <property type="entry name" value="NAD(P)-binding Rossmann-fold domains"/>
    <property type="match status" value="1"/>
</dbReference>
<dbReference type="PRINTS" id="PR00081">
    <property type="entry name" value="GDHRDH"/>
</dbReference>
<dbReference type="GO" id="GO:0016491">
    <property type="term" value="F:oxidoreductase activity"/>
    <property type="evidence" value="ECO:0007669"/>
    <property type="project" value="UniProtKB-KW"/>
</dbReference>
<comment type="similarity">
    <text evidence="1 3">Belongs to the short-chain dehydrogenases/reductases (SDR) family.</text>
</comment>
<keyword evidence="2" id="KW-0560">Oxidoreductase</keyword>
<dbReference type="Pfam" id="PF00106">
    <property type="entry name" value="adh_short"/>
    <property type="match status" value="1"/>
</dbReference>
<evidence type="ECO:0000313" key="4">
    <source>
        <dbReference type="EMBL" id="GFP75520.1"/>
    </source>
</evidence>
<dbReference type="PANTHER" id="PTHR42901:SF1">
    <property type="entry name" value="ALCOHOL DEHYDROGENASE"/>
    <property type="match status" value="1"/>
</dbReference>
<dbReference type="Gene3D" id="3.40.50.720">
    <property type="entry name" value="NAD(P)-binding Rossmann-like Domain"/>
    <property type="match status" value="1"/>
</dbReference>
<comment type="caution">
    <text evidence="4">The sequence shown here is derived from an EMBL/GenBank/DDBJ whole genome shotgun (WGS) entry which is preliminary data.</text>
</comment>
<dbReference type="InterPro" id="IPR002347">
    <property type="entry name" value="SDR_fam"/>
</dbReference>
<sequence>MNKKVALITGASSGIGREFARIHAANGGDLVIIARREDKLNELKQELEKKHNVKVKVVAKDLTLPQASIEIYNEVNEAGIKVDYLINNAGFGGRGYFHERPMELDLQMIQVNIVTLTTLTRLFLPDFVKRNSGKILNVSSTAALMAGPLQAVYYASKAYVLSFSNAIAQELHATNVTVTALLPGATETEFAKTSDMGNTAVFAKTVSPQDVAKEGYDAMLKGELDVIAGVTASQKVMMGMLKFMPKKLMLKQVYQLQQEK</sequence>
<dbReference type="RefSeq" id="WP_183277017.1">
    <property type="nucleotide sequence ID" value="NZ_BLZR01000001.1"/>
</dbReference>
<name>A0A6V8SEN3_9CLOT</name>
<evidence type="ECO:0000256" key="1">
    <source>
        <dbReference type="ARBA" id="ARBA00006484"/>
    </source>
</evidence>
<dbReference type="Proteomes" id="UP000580568">
    <property type="component" value="Unassembled WGS sequence"/>
</dbReference>
<evidence type="ECO:0000313" key="5">
    <source>
        <dbReference type="Proteomes" id="UP000580568"/>
    </source>
</evidence>
<dbReference type="PRINTS" id="PR00080">
    <property type="entry name" value="SDRFAMILY"/>
</dbReference>